<dbReference type="Proteomes" id="UP000237000">
    <property type="component" value="Unassembled WGS sequence"/>
</dbReference>
<dbReference type="InParanoid" id="A0A2P5BDP0"/>
<accession>A0A2P5BDP0</accession>
<reference evidence="2" key="1">
    <citation type="submission" date="2016-06" db="EMBL/GenBank/DDBJ databases">
        <title>Parallel loss of symbiosis genes in relatives of nitrogen-fixing non-legume Parasponia.</title>
        <authorList>
            <person name="Van Velzen R."/>
            <person name="Holmer R."/>
            <person name="Bu F."/>
            <person name="Rutten L."/>
            <person name="Van Zeijl A."/>
            <person name="Liu W."/>
            <person name="Santuari L."/>
            <person name="Cao Q."/>
            <person name="Sharma T."/>
            <person name="Shen D."/>
            <person name="Roswanjaya Y."/>
            <person name="Wardhani T."/>
            <person name="Kalhor M.S."/>
            <person name="Jansen J."/>
            <person name="Van den Hoogen J."/>
            <person name="Gungor B."/>
            <person name="Hartog M."/>
            <person name="Hontelez J."/>
            <person name="Verver J."/>
            <person name="Yang W.-C."/>
            <person name="Schijlen E."/>
            <person name="Repin R."/>
            <person name="Schilthuizen M."/>
            <person name="Schranz E."/>
            <person name="Heidstra R."/>
            <person name="Miyata K."/>
            <person name="Fedorova E."/>
            <person name="Kohlen W."/>
            <person name="Bisseling T."/>
            <person name="Smit S."/>
            <person name="Geurts R."/>
        </authorList>
    </citation>
    <scope>NUCLEOTIDE SEQUENCE [LARGE SCALE GENOMIC DNA]</scope>
    <source>
        <strain evidence="2">cv. RG33-2</strain>
    </source>
</reference>
<organism evidence="1 2">
    <name type="scientific">Trema orientale</name>
    <name type="common">Charcoal tree</name>
    <name type="synonym">Celtis orientalis</name>
    <dbReference type="NCBI Taxonomy" id="63057"/>
    <lineage>
        <taxon>Eukaryota</taxon>
        <taxon>Viridiplantae</taxon>
        <taxon>Streptophyta</taxon>
        <taxon>Embryophyta</taxon>
        <taxon>Tracheophyta</taxon>
        <taxon>Spermatophyta</taxon>
        <taxon>Magnoliopsida</taxon>
        <taxon>eudicotyledons</taxon>
        <taxon>Gunneridae</taxon>
        <taxon>Pentapetalae</taxon>
        <taxon>rosids</taxon>
        <taxon>fabids</taxon>
        <taxon>Rosales</taxon>
        <taxon>Cannabaceae</taxon>
        <taxon>Trema</taxon>
    </lineage>
</organism>
<evidence type="ECO:0000313" key="2">
    <source>
        <dbReference type="Proteomes" id="UP000237000"/>
    </source>
</evidence>
<evidence type="ECO:0000313" key="1">
    <source>
        <dbReference type="EMBL" id="PON46898.1"/>
    </source>
</evidence>
<proteinExistence type="predicted"/>
<comment type="caution">
    <text evidence="1">The sequence shown here is derived from an EMBL/GenBank/DDBJ whole genome shotgun (WGS) entry which is preliminary data.</text>
</comment>
<name>A0A2P5BDP0_TREOI</name>
<keyword evidence="2" id="KW-1185">Reference proteome</keyword>
<sequence>MVINLYKNSTVSEEGKLIGVGKRTVSEDEGSGWASYISDKVSAVWTPEGHYIVGQVVDLCKSDLCRATIRLGLSNQAFQVISRFPRESKIADMAPSTKY</sequence>
<protein>
    <submittedName>
        <fullName evidence="1">Uncharacterized protein</fullName>
    </submittedName>
</protein>
<dbReference type="AlphaFoldDB" id="A0A2P5BDP0"/>
<dbReference type="EMBL" id="JXTC01000545">
    <property type="protein sequence ID" value="PON46898.1"/>
    <property type="molecule type" value="Genomic_DNA"/>
</dbReference>
<gene>
    <name evidence="1" type="ORF">TorRG33x02_324890</name>
</gene>